<dbReference type="OrthoDB" id="3016366at2759"/>
<evidence type="ECO:0000313" key="1">
    <source>
        <dbReference type="EMBL" id="PFH45960.1"/>
    </source>
</evidence>
<protein>
    <submittedName>
        <fullName evidence="1">Uncharacterized protein</fullName>
    </submittedName>
</protein>
<dbReference type="Proteomes" id="UP000242287">
    <property type="component" value="Unassembled WGS sequence"/>
</dbReference>
<evidence type="ECO:0000313" key="2">
    <source>
        <dbReference type="Proteomes" id="UP000242287"/>
    </source>
</evidence>
<proteinExistence type="predicted"/>
<keyword evidence="2" id="KW-1185">Reference proteome</keyword>
<dbReference type="EMBL" id="KZ302261">
    <property type="protein sequence ID" value="PFH45960.1"/>
    <property type="molecule type" value="Genomic_DNA"/>
</dbReference>
<gene>
    <name evidence="1" type="ORF">AMATHDRAFT_8435</name>
</gene>
<accession>A0A2A9NE11</accession>
<dbReference type="AlphaFoldDB" id="A0A2A9NE11"/>
<sequence>MATKIGELPSSLTHANFSALLETVPVNPFDYPAHWTCKTWLKDALKLLVQKEFIQYSNIDGLVDEVQSVALPLKEKYESSNEKCKISVATSFN</sequence>
<reference evidence="1 2" key="1">
    <citation type="submission" date="2014-02" db="EMBL/GenBank/DDBJ databases">
        <title>Transposable element dynamics among asymbiotic and ectomycorrhizal Amanita fungi.</title>
        <authorList>
            <consortium name="DOE Joint Genome Institute"/>
            <person name="Hess J."/>
            <person name="Skrede I."/>
            <person name="Wolfe B."/>
            <person name="LaButti K."/>
            <person name="Ohm R.A."/>
            <person name="Grigoriev I.V."/>
            <person name="Pringle A."/>
        </authorList>
    </citation>
    <scope>NUCLEOTIDE SEQUENCE [LARGE SCALE GENOMIC DNA]</scope>
    <source>
        <strain evidence="1 2">SKay4041</strain>
    </source>
</reference>
<name>A0A2A9NE11_9AGAR</name>
<organism evidence="1 2">
    <name type="scientific">Amanita thiersii Skay4041</name>
    <dbReference type="NCBI Taxonomy" id="703135"/>
    <lineage>
        <taxon>Eukaryota</taxon>
        <taxon>Fungi</taxon>
        <taxon>Dikarya</taxon>
        <taxon>Basidiomycota</taxon>
        <taxon>Agaricomycotina</taxon>
        <taxon>Agaricomycetes</taxon>
        <taxon>Agaricomycetidae</taxon>
        <taxon>Agaricales</taxon>
        <taxon>Pluteineae</taxon>
        <taxon>Amanitaceae</taxon>
        <taxon>Amanita</taxon>
    </lineage>
</organism>